<evidence type="ECO:0000256" key="1">
    <source>
        <dbReference type="SAM" id="Phobius"/>
    </source>
</evidence>
<feature type="transmembrane region" description="Helical" evidence="1">
    <location>
        <begin position="50"/>
        <end position="69"/>
    </location>
</feature>
<evidence type="ECO:0000313" key="3">
    <source>
        <dbReference type="Proteomes" id="UP000530564"/>
    </source>
</evidence>
<gene>
    <name evidence="2" type="ORF">GGQ61_003504</name>
</gene>
<feature type="transmembrane region" description="Helical" evidence="1">
    <location>
        <begin position="120"/>
        <end position="137"/>
    </location>
</feature>
<keyword evidence="3" id="KW-1185">Reference proteome</keyword>
<keyword evidence="1" id="KW-0472">Membrane</keyword>
<sequence>MEIRLSAQRLFFWHVAAIAVLLAANLAASLHDRTNGGSSKLFRMAFEANVPTLFSTAALAAATAAAWLLSRASTDKRETRAWTVFACILAFMAIDESAQLHEKLNRFGDRGPDSGMFSSIGVLPYAVVALALGVFLFRLWLRQSWAVRLGLAGGGLLYVASAIGLELIQNAERALDVSQLSLHMIALVSAEETGEMLAVAILLRTLLTKLAELGDRYPLTLRLDASNARA</sequence>
<feature type="transmembrane region" description="Helical" evidence="1">
    <location>
        <begin position="149"/>
        <end position="168"/>
    </location>
</feature>
<protein>
    <submittedName>
        <fullName evidence="2">Uncharacterized protein</fullName>
    </submittedName>
</protein>
<accession>A0A840A307</accession>
<proteinExistence type="predicted"/>
<reference evidence="2 3" key="1">
    <citation type="submission" date="2020-08" db="EMBL/GenBank/DDBJ databases">
        <title>Genomic Encyclopedia of Type Strains, Phase IV (KMG-IV): sequencing the most valuable type-strain genomes for metagenomic binning, comparative biology and taxonomic classification.</title>
        <authorList>
            <person name="Goeker M."/>
        </authorList>
    </citation>
    <scope>NUCLEOTIDE SEQUENCE [LARGE SCALE GENOMIC DNA]</scope>
    <source>
        <strain evidence="2 3">DSM 21793</strain>
    </source>
</reference>
<keyword evidence="1" id="KW-1133">Transmembrane helix</keyword>
<keyword evidence="1" id="KW-0812">Transmembrane</keyword>
<name>A0A840A307_9CAUL</name>
<comment type="caution">
    <text evidence="2">The sequence shown here is derived from an EMBL/GenBank/DDBJ whole genome shotgun (WGS) entry which is preliminary data.</text>
</comment>
<feature type="transmembrane region" description="Helical" evidence="1">
    <location>
        <begin position="12"/>
        <end position="30"/>
    </location>
</feature>
<dbReference type="EMBL" id="JACIDK010000005">
    <property type="protein sequence ID" value="MBB3892768.1"/>
    <property type="molecule type" value="Genomic_DNA"/>
</dbReference>
<dbReference type="AlphaFoldDB" id="A0A840A307"/>
<feature type="transmembrane region" description="Helical" evidence="1">
    <location>
        <begin position="81"/>
        <end position="100"/>
    </location>
</feature>
<dbReference type="Proteomes" id="UP000530564">
    <property type="component" value="Unassembled WGS sequence"/>
</dbReference>
<evidence type="ECO:0000313" key="2">
    <source>
        <dbReference type="EMBL" id="MBB3892768.1"/>
    </source>
</evidence>
<organism evidence="2 3">
    <name type="scientific">Phenylobacterium haematophilum</name>
    <dbReference type="NCBI Taxonomy" id="98513"/>
    <lineage>
        <taxon>Bacteria</taxon>
        <taxon>Pseudomonadati</taxon>
        <taxon>Pseudomonadota</taxon>
        <taxon>Alphaproteobacteria</taxon>
        <taxon>Caulobacterales</taxon>
        <taxon>Caulobacteraceae</taxon>
        <taxon>Phenylobacterium</taxon>
    </lineage>
</organism>